<dbReference type="InterPro" id="IPR050263">
    <property type="entry name" value="Bact_Fimbrial_Adh_Pro"/>
</dbReference>
<dbReference type="InterPro" id="IPR036937">
    <property type="entry name" value="Adhesion_dom_fimbrial_sf"/>
</dbReference>
<dbReference type="EMBL" id="CP145163">
    <property type="protein sequence ID" value="WWC12461.1"/>
    <property type="molecule type" value="Genomic_DNA"/>
</dbReference>
<dbReference type="EMBL" id="CP104450">
    <property type="protein sequence ID" value="UXE38909.1"/>
    <property type="molecule type" value="Genomic_DNA"/>
</dbReference>
<evidence type="ECO:0000313" key="4">
    <source>
        <dbReference type="Proteomes" id="UP001064206"/>
    </source>
</evidence>
<keyword evidence="5" id="KW-1185">Reference proteome</keyword>
<organism evidence="2 4">
    <name type="scientific">Raoultella ornithinolytica</name>
    <name type="common">Klebsiella ornithinolytica</name>
    <dbReference type="NCBI Taxonomy" id="54291"/>
    <lineage>
        <taxon>Bacteria</taxon>
        <taxon>Pseudomonadati</taxon>
        <taxon>Pseudomonadota</taxon>
        <taxon>Gammaproteobacteria</taxon>
        <taxon>Enterobacterales</taxon>
        <taxon>Enterobacteriaceae</taxon>
        <taxon>Klebsiella/Raoultella group</taxon>
        <taxon>Raoultella</taxon>
    </lineage>
</organism>
<dbReference type="InterPro" id="IPR000259">
    <property type="entry name" value="Adhesion_dom_fimbrial"/>
</dbReference>
<reference evidence="3 5" key="2">
    <citation type="submission" date="2024-02" db="EMBL/GenBank/DDBJ databases">
        <title>Tn5403 promotes plasmid rearrangements and degradation of the Klebsiella pneumoniae carbapenemase (KPC) transposon Tn4401.</title>
        <authorList>
            <person name="Sheppard A.E."/>
            <person name="Barry K.E."/>
            <person name="Parikh H.I."/>
            <person name="Vegesana K."/>
            <person name="Sebra R."/>
            <person name="George S."/>
            <person name="Sanderson N.D."/>
            <person name="Stoesser N."/>
            <person name="Eyre D.W."/>
            <person name="Crook D.W."/>
            <person name="Walker A.S."/>
            <person name="Mathers A.J."/>
        </authorList>
    </citation>
    <scope>NUCLEOTIDE SEQUENCE [LARGE SCALE GENOMIC DNA]</scope>
    <source>
        <strain evidence="3 5">CAV1921</strain>
    </source>
</reference>
<dbReference type="Proteomes" id="UP001064206">
    <property type="component" value="Chromosome"/>
</dbReference>
<sequence length="172" mass="18004">MPVTTRLPAIALFVVLTVPAYGYDVLVSVSGHLIGNTCIVSADSKEQSVPLGTIGIKQFREAGAVSNIKSAFTLKLEECGPTFTGAKIRFSGTPDELNPQLIKVADGGATGVAVQILDKDGIQVPLESQTTAYGVSGDESVQMTFYARLVATGAAVNTGEVSAFATWTTEYQ</sequence>
<protein>
    <submittedName>
        <fullName evidence="2 3">Fimbrial protein</fullName>
    </submittedName>
</protein>
<name>A0A225U0S4_RAOOR</name>
<dbReference type="Pfam" id="PF00419">
    <property type="entry name" value="Fimbrial"/>
    <property type="match status" value="1"/>
</dbReference>
<evidence type="ECO:0000313" key="3">
    <source>
        <dbReference type="EMBL" id="WWC12461.1"/>
    </source>
</evidence>
<dbReference type="Proteomes" id="UP001350972">
    <property type="component" value="Chromosome"/>
</dbReference>
<dbReference type="SUPFAM" id="SSF49401">
    <property type="entry name" value="Bacterial adhesins"/>
    <property type="match status" value="1"/>
</dbReference>
<dbReference type="Gene3D" id="2.60.40.1090">
    <property type="entry name" value="Fimbrial-type adhesion domain"/>
    <property type="match status" value="1"/>
</dbReference>
<gene>
    <name evidence="3" type="ORF">LM286_03625</name>
    <name evidence="2" type="ORF">N2J37_03750</name>
</gene>
<evidence type="ECO:0000313" key="2">
    <source>
        <dbReference type="EMBL" id="UXE38909.1"/>
    </source>
</evidence>
<dbReference type="GeneID" id="93752244"/>
<dbReference type="PANTHER" id="PTHR33420">
    <property type="entry name" value="FIMBRIAL SUBUNIT ELFA-RELATED"/>
    <property type="match status" value="1"/>
</dbReference>
<proteinExistence type="predicted"/>
<dbReference type="PANTHER" id="PTHR33420:SF25">
    <property type="entry name" value="PROTEIN FIMF"/>
    <property type="match status" value="1"/>
</dbReference>
<dbReference type="PaxDb" id="1286170-RORB6_22355"/>
<dbReference type="InterPro" id="IPR008966">
    <property type="entry name" value="Adhesion_dom_sf"/>
</dbReference>
<evidence type="ECO:0000259" key="1">
    <source>
        <dbReference type="Pfam" id="PF00419"/>
    </source>
</evidence>
<dbReference type="RefSeq" id="WP_004867604.1">
    <property type="nucleotide sequence ID" value="NZ_ABIKMM020000007.1"/>
</dbReference>
<accession>A0A225U0S4</accession>
<reference evidence="2" key="1">
    <citation type="submission" date="2022-09" db="EMBL/GenBank/DDBJ databases">
        <title>Multidrug resistance Raoultella ornithinolytica Strain MQB_Silv_108.</title>
        <authorList>
            <person name="Quintela-Baluja M."/>
        </authorList>
    </citation>
    <scope>NUCLEOTIDE SEQUENCE</scope>
    <source>
        <strain evidence="2">MQB_Silv_108</strain>
    </source>
</reference>
<feature type="domain" description="Fimbrial-type adhesion" evidence="1">
    <location>
        <begin position="28"/>
        <end position="172"/>
    </location>
</feature>
<evidence type="ECO:0000313" key="5">
    <source>
        <dbReference type="Proteomes" id="UP001350972"/>
    </source>
</evidence>
<dbReference type="AlphaFoldDB" id="A0A225U0S4"/>
<dbReference type="GO" id="GO:0043709">
    <property type="term" value="P:cell adhesion involved in single-species biofilm formation"/>
    <property type="evidence" value="ECO:0007669"/>
    <property type="project" value="TreeGrafter"/>
</dbReference>
<dbReference type="GO" id="GO:0009289">
    <property type="term" value="C:pilus"/>
    <property type="evidence" value="ECO:0007669"/>
    <property type="project" value="InterPro"/>
</dbReference>